<evidence type="ECO:0000313" key="1">
    <source>
        <dbReference type="EMBL" id="MPN19135.1"/>
    </source>
</evidence>
<comment type="caution">
    <text evidence="1">The sequence shown here is derived from an EMBL/GenBank/DDBJ whole genome shotgun (WGS) entry which is preliminary data.</text>
</comment>
<proteinExistence type="predicted"/>
<dbReference type="AlphaFoldDB" id="A0A645FXG0"/>
<sequence length="88" mass="10448">MKLEDGMGWDENDFKNKISYLTNEYKLIVFFNDDTLSLPFEKWYTFSMNNPPHKAVEWLTGNKFIVKEKNDSAIYIISENGNLEMEKK</sequence>
<protein>
    <submittedName>
        <fullName evidence="1">Uncharacterized protein</fullName>
    </submittedName>
</protein>
<organism evidence="1">
    <name type="scientific">bioreactor metagenome</name>
    <dbReference type="NCBI Taxonomy" id="1076179"/>
    <lineage>
        <taxon>unclassified sequences</taxon>
        <taxon>metagenomes</taxon>
        <taxon>ecological metagenomes</taxon>
    </lineage>
</organism>
<reference evidence="1" key="1">
    <citation type="submission" date="2019-08" db="EMBL/GenBank/DDBJ databases">
        <authorList>
            <person name="Kucharzyk K."/>
            <person name="Murdoch R.W."/>
            <person name="Higgins S."/>
            <person name="Loffler F."/>
        </authorList>
    </citation>
    <scope>NUCLEOTIDE SEQUENCE</scope>
</reference>
<accession>A0A645FXG0</accession>
<name>A0A645FXG0_9ZZZZ</name>
<gene>
    <name evidence="1" type="ORF">SDC9_166501</name>
</gene>
<dbReference type="EMBL" id="VSSQ01066632">
    <property type="protein sequence ID" value="MPN19135.1"/>
    <property type="molecule type" value="Genomic_DNA"/>
</dbReference>